<feature type="chain" id="PRO_5026133490" evidence="1">
    <location>
        <begin position="28"/>
        <end position="131"/>
    </location>
</feature>
<dbReference type="AlphaFoldDB" id="A0A6G7XBN1"/>
<evidence type="ECO:0000256" key="1">
    <source>
        <dbReference type="SAM" id="SignalP"/>
    </source>
</evidence>
<gene>
    <name evidence="2" type="ORF">G7068_01375</name>
</gene>
<feature type="signal peptide" evidence="1">
    <location>
        <begin position="1"/>
        <end position="27"/>
    </location>
</feature>
<proteinExistence type="predicted"/>
<dbReference type="EMBL" id="CP049863">
    <property type="protein sequence ID" value="QIK62004.1"/>
    <property type="molecule type" value="Genomic_DNA"/>
</dbReference>
<dbReference type="RefSeq" id="WP_166287803.1">
    <property type="nucleotide sequence ID" value="NZ_CP049863.1"/>
</dbReference>
<protein>
    <submittedName>
        <fullName evidence="2">Uncharacterized protein</fullName>
    </submittedName>
</protein>
<dbReference type="KEGG" id="lvi:G7068_01375"/>
<evidence type="ECO:0000313" key="3">
    <source>
        <dbReference type="Proteomes" id="UP000502677"/>
    </source>
</evidence>
<sequence length="131" mass="13663">MRKLQKLVAPLVLAMALVAASAVPASAASLKYYKTMSTTGARVTFTVSKSGVGRLSVLDTKRDGKSAFASIWGLPNGSHNLSNSKGVGSVTGMNVAYKPGTHLTLDVCTFNASGHSSHARTGCKTAKFTMR</sequence>
<reference evidence="2 3" key="1">
    <citation type="submission" date="2020-03" db="EMBL/GenBank/DDBJ databases">
        <title>Leucobacter sp. nov., isolated from beetles.</title>
        <authorList>
            <person name="Hyun D.-W."/>
            <person name="Bae J.-W."/>
        </authorList>
    </citation>
    <scope>NUCLEOTIDE SEQUENCE [LARGE SCALE GENOMIC DNA]</scope>
    <source>
        <strain evidence="2 3">HDW9C</strain>
    </source>
</reference>
<name>A0A6G7XBN1_9MICO</name>
<evidence type="ECO:0000313" key="2">
    <source>
        <dbReference type="EMBL" id="QIK62004.1"/>
    </source>
</evidence>
<accession>A0A6G7XBN1</accession>
<organism evidence="2 3">
    <name type="scientific">Leucobacter viscericola</name>
    <dbReference type="NCBI Taxonomy" id="2714935"/>
    <lineage>
        <taxon>Bacteria</taxon>
        <taxon>Bacillati</taxon>
        <taxon>Actinomycetota</taxon>
        <taxon>Actinomycetes</taxon>
        <taxon>Micrococcales</taxon>
        <taxon>Microbacteriaceae</taxon>
        <taxon>Leucobacter</taxon>
    </lineage>
</organism>
<keyword evidence="1" id="KW-0732">Signal</keyword>
<keyword evidence="3" id="KW-1185">Reference proteome</keyword>
<dbReference type="Proteomes" id="UP000502677">
    <property type="component" value="Chromosome"/>
</dbReference>